<dbReference type="OrthoDB" id="1954703at2"/>
<dbReference type="Pfam" id="PF07872">
    <property type="entry name" value="DUF1659"/>
    <property type="match status" value="1"/>
</dbReference>
<dbReference type="EMBL" id="WXEX01000012">
    <property type="protein sequence ID" value="MZP44068.1"/>
    <property type="molecule type" value="Genomic_DNA"/>
</dbReference>
<gene>
    <name evidence="2" type="ORF">GTO89_13600</name>
</gene>
<reference evidence="2 3" key="1">
    <citation type="submission" date="2020-01" db="EMBL/GenBank/DDBJ databases">
        <title>Whole genome sequence of Heliobacterium gestii DSM 11169.</title>
        <authorList>
            <person name="Kyndt J.A."/>
            <person name="Meyer T.E."/>
        </authorList>
    </citation>
    <scope>NUCLEOTIDE SEQUENCE [LARGE SCALE GENOMIC DNA]</scope>
    <source>
        <strain evidence="2 3">DSM 11169</strain>
    </source>
</reference>
<sequence length="74" mass="7890">MAVSKNPVNASLRLVTQTGTTAKGEPKFQNRDFKGLKPSATDENVFAAAEALSGLMSLPVSRIARVDMNQLVEA</sequence>
<comment type="caution">
    <text evidence="2">The sequence shown here is derived from an EMBL/GenBank/DDBJ whole genome shotgun (WGS) entry which is preliminary data.</text>
</comment>
<dbReference type="AlphaFoldDB" id="A0A845LCZ8"/>
<organism evidence="2 3">
    <name type="scientific">Heliomicrobium gestii</name>
    <name type="common">Heliobacterium gestii</name>
    <dbReference type="NCBI Taxonomy" id="2699"/>
    <lineage>
        <taxon>Bacteria</taxon>
        <taxon>Bacillati</taxon>
        <taxon>Bacillota</taxon>
        <taxon>Clostridia</taxon>
        <taxon>Eubacteriales</taxon>
        <taxon>Heliobacteriaceae</taxon>
        <taxon>Heliomicrobium</taxon>
    </lineage>
</organism>
<keyword evidence="3" id="KW-1185">Reference proteome</keyword>
<dbReference type="Proteomes" id="UP000471031">
    <property type="component" value="Unassembled WGS sequence"/>
</dbReference>
<feature type="domain" description="DUF1659" evidence="1">
    <location>
        <begin position="2"/>
        <end position="73"/>
    </location>
</feature>
<evidence type="ECO:0000259" key="1">
    <source>
        <dbReference type="Pfam" id="PF07872"/>
    </source>
</evidence>
<protein>
    <submittedName>
        <fullName evidence="2">DUF1659 domain-containing protein</fullName>
    </submittedName>
</protein>
<accession>A0A845LCZ8</accession>
<dbReference type="RefSeq" id="WP_161262636.1">
    <property type="nucleotide sequence ID" value="NZ_JAFBDC010000011.1"/>
</dbReference>
<dbReference type="InterPro" id="IPR012454">
    <property type="entry name" value="DUF1659"/>
</dbReference>
<evidence type="ECO:0000313" key="3">
    <source>
        <dbReference type="Proteomes" id="UP000471031"/>
    </source>
</evidence>
<proteinExistence type="predicted"/>
<evidence type="ECO:0000313" key="2">
    <source>
        <dbReference type="EMBL" id="MZP44068.1"/>
    </source>
</evidence>
<name>A0A845LCZ8_HELGE</name>